<dbReference type="RefSeq" id="WP_306423392.1">
    <property type="nucleotide sequence ID" value="NZ_BPQQ01000030.1"/>
</dbReference>
<evidence type="ECO:0000256" key="1">
    <source>
        <dbReference type="SAM" id="MobiDB-lite"/>
    </source>
</evidence>
<comment type="caution">
    <text evidence="2">The sequence shown here is derived from an EMBL/GenBank/DDBJ whole genome shotgun (WGS) entry which is preliminary data.</text>
</comment>
<accession>A0ABQ4SBQ2</accession>
<dbReference type="EMBL" id="BPQQ01000030">
    <property type="protein sequence ID" value="GJE00641.1"/>
    <property type="molecule type" value="Genomic_DNA"/>
</dbReference>
<feature type="region of interest" description="Disordered" evidence="1">
    <location>
        <begin position="92"/>
        <end position="125"/>
    </location>
</feature>
<organism evidence="2 3">
    <name type="scientific">Methylobacterium isbiliense</name>
    <dbReference type="NCBI Taxonomy" id="315478"/>
    <lineage>
        <taxon>Bacteria</taxon>
        <taxon>Pseudomonadati</taxon>
        <taxon>Pseudomonadota</taxon>
        <taxon>Alphaproteobacteria</taxon>
        <taxon>Hyphomicrobiales</taxon>
        <taxon>Methylobacteriaceae</taxon>
        <taxon>Methylobacterium</taxon>
    </lineage>
</organism>
<dbReference type="Proteomes" id="UP001055153">
    <property type="component" value="Unassembled WGS sequence"/>
</dbReference>
<name>A0ABQ4SBQ2_9HYPH</name>
<evidence type="ECO:0008006" key="4">
    <source>
        <dbReference type="Google" id="ProtNLM"/>
    </source>
</evidence>
<evidence type="ECO:0000313" key="2">
    <source>
        <dbReference type="EMBL" id="GJE00641.1"/>
    </source>
</evidence>
<gene>
    <name evidence="2" type="ORF">GMJLKIPL_2565</name>
</gene>
<keyword evidence="3" id="KW-1185">Reference proteome</keyword>
<sequence>MRNPRRDGREIAPPTVSSLREQGETTAAVYCHARGCGHHAVISTDRFPAELPFPDIALRLRCSACGDREVVVMKDMAAYYARCTSGVGPATGLPPSYQVIGRDGPWPDNPPDAERRPEPEPGARC</sequence>
<reference evidence="2" key="2">
    <citation type="submission" date="2021-08" db="EMBL/GenBank/DDBJ databases">
        <authorList>
            <person name="Tani A."/>
            <person name="Ola A."/>
            <person name="Ogura Y."/>
            <person name="Katsura K."/>
            <person name="Hayashi T."/>
        </authorList>
    </citation>
    <scope>NUCLEOTIDE SEQUENCE</scope>
    <source>
        <strain evidence="2">DSM 17168</strain>
    </source>
</reference>
<proteinExistence type="predicted"/>
<feature type="compositionally biased region" description="Basic and acidic residues" evidence="1">
    <location>
        <begin position="112"/>
        <end position="125"/>
    </location>
</feature>
<evidence type="ECO:0000313" key="3">
    <source>
        <dbReference type="Proteomes" id="UP001055153"/>
    </source>
</evidence>
<protein>
    <recommendedName>
        <fullName evidence="4">Zinc finger Ogr/Delta-type domain-containing protein</fullName>
    </recommendedName>
</protein>
<reference evidence="2" key="1">
    <citation type="journal article" date="2021" name="Front. Microbiol.">
        <title>Comprehensive Comparative Genomics and Phenotyping of Methylobacterium Species.</title>
        <authorList>
            <person name="Alessa O."/>
            <person name="Ogura Y."/>
            <person name="Fujitani Y."/>
            <person name="Takami H."/>
            <person name="Hayashi T."/>
            <person name="Sahin N."/>
            <person name="Tani A."/>
        </authorList>
    </citation>
    <scope>NUCLEOTIDE SEQUENCE</scope>
    <source>
        <strain evidence="2">DSM 17168</strain>
    </source>
</reference>